<dbReference type="OrthoDB" id="9023at2157"/>
<dbReference type="RefSeq" id="WP_139210851.1">
    <property type="nucleotide sequence ID" value="NZ_FOFD01000003.1"/>
</dbReference>
<dbReference type="STRING" id="1186196.SAMN04489841_2165"/>
<evidence type="ECO:0000313" key="1">
    <source>
        <dbReference type="EMBL" id="SEQ71601.1"/>
    </source>
</evidence>
<dbReference type="Proteomes" id="UP000199114">
    <property type="component" value="Unassembled WGS sequence"/>
</dbReference>
<protein>
    <recommendedName>
        <fullName evidence="3">DUF1059 domain-containing protein</fullName>
    </recommendedName>
</protein>
<dbReference type="AlphaFoldDB" id="A0A1H9IA56"/>
<proteinExistence type="predicted"/>
<accession>A0A1H9IA56</accession>
<keyword evidence="2" id="KW-1185">Reference proteome</keyword>
<evidence type="ECO:0000313" key="2">
    <source>
        <dbReference type="Proteomes" id="UP000199114"/>
    </source>
</evidence>
<name>A0A1H9IA56_9EURY</name>
<gene>
    <name evidence="1" type="ORF">SAMN04489841_2165</name>
</gene>
<sequence>MPYQFECSKGSCQFLIRSSSADEVERLVRAHVRMTHNGRLDVADIERGTERIELA</sequence>
<organism evidence="1 2">
    <name type="scientific">Natrinema salaciae</name>
    <dbReference type="NCBI Taxonomy" id="1186196"/>
    <lineage>
        <taxon>Archaea</taxon>
        <taxon>Methanobacteriati</taxon>
        <taxon>Methanobacteriota</taxon>
        <taxon>Stenosarchaea group</taxon>
        <taxon>Halobacteria</taxon>
        <taxon>Halobacteriales</taxon>
        <taxon>Natrialbaceae</taxon>
        <taxon>Natrinema</taxon>
    </lineage>
</organism>
<evidence type="ECO:0008006" key="3">
    <source>
        <dbReference type="Google" id="ProtNLM"/>
    </source>
</evidence>
<dbReference type="EMBL" id="FOFD01000003">
    <property type="protein sequence ID" value="SEQ71601.1"/>
    <property type="molecule type" value="Genomic_DNA"/>
</dbReference>
<reference evidence="2" key="1">
    <citation type="submission" date="2016-10" db="EMBL/GenBank/DDBJ databases">
        <authorList>
            <person name="Varghese N."/>
            <person name="Submissions S."/>
        </authorList>
    </citation>
    <scope>NUCLEOTIDE SEQUENCE [LARGE SCALE GENOMIC DNA]</scope>
    <source>
        <strain evidence="2">DSM 25055</strain>
    </source>
</reference>